<evidence type="ECO:0000256" key="1">
    <source>
        <dbReference type="SAM" id="SignalP"/>
    </source>
</evidence>
<proteinExistence type="predicted"/>
<keyword evidence="3" id="KW-1185">Reference proteome</keyword>
<evidence type="ECO:0000313" key="2">
    <source>
        <dbReference type="EMBL" id="KAJ8299887.1"/>
    </source>
</evidence>
<reference evidence="2 3" key="1">
    <citation type="submission" date="2022-12" db="EMBL/GenBank/DDBJ databases">
        <title>Chromosome-level genome of Tegillarca granosa.</title>
        <authorList>
            <person name="Kim J."/>
        </authorList>
    </citation>
    <scope>NUCLEOTIDE SEQUENCE [LARGE SCALE GENOMIC DNA]</scope>
    <source>
        <strain evidence="2">Teg-2019</strain>
        <tissue evidence="2">Adductor muscle</tissue>
    </source>
</reference>
<dbReference type="Proteomes" id="UP001217089">
    <property type="component" value="Unassembled WGS sequence"/>
</dbReference>
<evidence type="ECO:0000313" key="3">
    <source>
        <dbReference type="Proteomes" id="UP001217089"/>
    </source>
</evidence>
<accession>A0ABQ9E3N5</accession>
<gene>
    <name evidence="2" type="ORF">KUTeg_021406</name>
</gene>
<protein>
    <submittedName>
        <fullName evidence="2">Uncharacterized protein</fullName>
    </submittedName>
</protein>
<name>A0ABQ9E3N5_TEGGR</name>
<organism evidence="2 3">
    <name type="scientific">Tegillarca granosa</name>
    <name type="common">Malaysian cockle</name>
    <name type="synonym">Anadara granosa</name>
    <dbReference type="NCBI Taxonomy" id="220873"/>
    <lineage>
        <taxon>Eukaryota</taxon>
        <taxon>Metazoa</taxon>
        <taxon>Spiralia</taxon>
        <taxon>Lophotrochozoa</taxon>
        <taxon>Mollusca</taxon>
        <taxon>Bivalvia</taxon>
        <taxon>Autobranchia</taxon>
        <taxon>Pteriomorphia</taxon>
        <taxon>Arcoida</taxon>
        <taxon>Arcoidea</taxon>
        <taxon>Arcidae</taxon>
        <taxon>Tegillarca</taxon>
    </lineage>
</organism>
<feature type="chain" id="PRO_5046300878" evidence="1">
    <location>
        <begin position="19"/>
        <end position="138"/>
    </location>
</feature>
<feature type="signal peptide" evidence="1">
    <location>
        <begin position="1"/>
        <end position="18"/>
    </location>
</feature>
<dbReference type="EMBL" id="JARBDR010000919">
    <property type="protein sequence ID" value="KAJ8299887.1"/>
    <property type="molecule type" value="Genomic_DNA"/>
</dbReference>
<sequence length="138" mass="15543">MIKIAVLCLCLFIGAVMARDRKNCFCQAVEATSSKVIHDWGSIRTHSHWISVSCRRLRGCKNDCNTHVKTWVKSNPSKCDGMKIRSQYKASVCGKGLHPEIIECKCVTFDCKAKSCHEKCIKQGQAKYFTCLTKCLAH</sequence>
<keyword evidence="1" id="KW-0732">Signal</keyword>
<comment type="caution">
    <text evidence="2">The sequence shown here is derived from an EMBL/GenBank/DDBJ whole genome shotgun (WGS) entry which is preliminary data.</text>
</comment>